<dbReference type="SUPFAM" id="SSF53383">
    <property type="entry name" value="PLP-dependent transferases"/>
    <property type="match status" value="1"/>
</dbReference>
<dbReference type="InterPro" id="IPR001917">
    <property type="entry name" value="Aminotrans_II_pyridoxalP_BS"/>
</dbReference>
<organism evidence="7 8">
    <name type="scientific">Candidatus Thermochlorobacter aerophilus</name>
    <dbReference type="NCBI Taxonomy" id="1868324"/>
    <lineage>
        <taxon>Bacteria</taxon>
        <taxon>Pseudomonadati</taxon>
        <taxon>Chlorobiota</taxon>
        <taxon>Chlorobiia</taxon>
        <taxon>Chlorobiales</taxon>
        <taxon>Candidatus Thermochlorobacteriaceae</taxon>
        <taxon>Candidatus Thermochlorobacter</taxon>
    </lineage>
</organism>
<keyword evidence="7" id="KW-0032">Aminotransferase</keyword>
<feature type="domain" description="Aminotransferase class I/classII large" evidence="6">
    <location>
        <begin position="72"/>
        <end position="413"/>
    </location>
</feature>
<dbReference type="InterPro" id="IPR004839">
    <property type="entry name" value="Aminotransferase_I/II_large"/>
</dbReference>
<dbReference type="EMBL" id="PHFL01000070">
    <property type="protein sequence ID" value="RFM23109.1"/>
    <property type="molecule type" value="Genomic_DNA"/>
</dbReference>
<dbReference type="Gene3D" id="3.90.1150.10">
    <property type="entry name" value="Aspartate Aminotransferase, domain 1"/>
    <property type="match status" value="1"/>
</dbReference>
<evidence type="ECO:0000256" key="1">
    <source>
        <dbReference type="ARBA" id="ARBA00001933"/>
    </source>
</evidence>
<dbReference type="InterPro" id="IPR015421">
    <property type="entry name" value="PyrdxlP-dep_Trfase_major"/>
</dbReference>
<evidence type="ECO:0000259" key="6">
    <source>
        <dbReference type="Pfam" id="PF00155"/>
    </source>
</evidence>
<reference evidence="7 8" key="1">
    <citation type="journal article" date="2011" name="ISME J.">
        <title>Community ecology of hot spring cyanobacterial mats: predominant populations and their functional potential.</title>
        <authorList>
            <person name="Klatt C.G."/>
            <person name="Wood J.M."/>
            <person name="Rusch D.B."/>
            <person name="Bateson M.M."/>
            <person name="Hamamura N."/>
            <person name="Heidelberg J.F."/>
            <person name="Grossman A.R."/>
            <person name="Bhaya D."/>
            <person name="Cohan F.M."/>
            <person name="Kuhl M."/>
            <person name="Bryant D.A."/>
            <person name="Ward D.M."/>
        </authorList>
    </citation>
    <scope>NUCLEOTIDE SEQUENCE [LARGE SCALE GENOMIC DNA]</scope>
    <source>
        <strain evidence="7">OS</strain>
    </source>
</reference>
<dbReference type="Pfam" id="PF00155">
    <property type="entry name" value="Aminotran_1_2"/>
    <property type="match status" value="1"/>
</dbReference>
<gene>
    <name evidence="7" type="ORF">D0433_12625</name>
</gene>
<comment type="similarity">
    <text evidence="4">Belongs to the class-II pyridoxal-phosphate-dependent aminotransferase family.</text>
</comment>
<evidence type="ECO:0000313" key="7">
    <source>
        <dbReference type="EMBL" id="RFM23109.1"/>
    </source>
</evidence>
<dbReference type="PANTHER" id="PTHR13693">
    <property type="entry name" value="CLASS II AMINOTRANSFERASE/8-AMINO-7-OXONONANOATE SYNTHASE"/>
    <property type="match status" value="1"/>
</dbReference>
<keyword evidence="2 7" id="KW-0808">Transferase</keyword>
<sequence>MESHRSIDTTSSDTHNRDNGTVESTPKLKDLFQKCYDFTIADEIKAQGLYPYFRPLEENEGPIVTIEGRKIIMAGSNNYLGLTSDPRVKEAAKKAIDKYGTSCSGSRYLTGTVKLHVELEEKLAEFFGKEDCMIVSTGYQAGQAVIPTLVQGRGEYIISDKDNHACIVVANLMARGATANVERYKHNDMEDLERVLQKIPLEAPKLIATDGVFSVSGAIVNLPEVVRLAKKYNARIMVDDAHAVGVIGKGGRGTASEFGLEKEVDLIMGTFSKSLASLGGFIAGERAVINYIRHHSPALIFSASPTAASVAAALKALEIMQQEPEHIERLIKNATRVRNALKSLGFRLMDARTAIVSVIIGDQHKTLVFWRKLYDAGIFVNAFVRPGVMPGHEMLRTSYMSTHEEWQLDKIVSEFERIGKELGVI</sequence>
<dbReference type="AlphaFoldDB" id="A0A395LWW0"/>
<dbReference type="GO" id="GO:0008483">
    <property type="term" value="F:transaminase activity"/>
    <property type="evidence" value="ECO:0007669"/>
    <property type="project" value="UniProtKB-KW"/>
</dbReference>
<comment type="caution">
    <text evidence="7">The sequence shown here is derived from an EMBL/GenBank/DDBJ whole genome shotgun (WGS) entry which is preliminary data.</text>
</comment>
<dbReference type="PANTHER" id="PTHR13693:SF3">
    <property type="entry name" value="LD36009P"/>
    <property type="match status" value="1"/>
</dbReference>
<dbReference type="GO" id="GO:0030170">
    <property type="term" value="F:pyridoxal phosphate binding"/>
    <property type="evidence" value="ECO:0007669"/>
    <property type="project" value="InterPro"/>
</dbReference>
<dbReference type="InterPro" id="IPR015422">
    <property type="entry name" value="PyrdxlP-dep_Trfase_small"/>
</dbReference>
<accession>A0A395LWW0</accession>
<evidence type="ECO:0000256" key="4">
    <source>
        <dbReference type="RuleBase" id="RU003693"/>
    </source>
</evidence>
<protein>
    <submittedName>
        <fullName evidence="7">Pyridoxal phosphate-dependent aminotransferase family protein</fullName>
    </submittedName>
</protein>
<proteinExistence type="inferred from homology"/>
<evidence type="ECO:0000256" key="3">
    <source>
        <dbReference type="ARBA" id="ARBA00022898"/>
    </source>
</evidence>
<evidence type="ECO:0000256" key="2">
    <source>
        <dbReference type="ARBA" id="ARBA00022679"/>
    </source>
</evidence>
<dbReference type="Gene3D" id="3.40.640.10">
    <property type="entry name" value="Type I PLP-dependent aspartate aminotransferase-like (Major domain)"/>
    <property type="match status" value="1"/>
</dbReference>
<evidence type="ECO:0000256" key="5">
    <source>
        <dbReference type="SAM" id="MobiDB-lite"/>
    </source>
</evidence>
<dbReference type="InterPro" id="IPR015424">
    <property type="entry name" value="PyrdxlP-dep_Trfase"/>
</dbReference>
<feature type="compositionally biased region" description="Basic and acidic residues" evidence="5">
    <location>
        <begin position="14"/>
        <end position="23"/>
    </location>
</feature>
<feature type="region of interest" description="Disordered" evidence="5">
    <location>
        <begin position="1"/>
        <end position="23"/>
    </location>
</feature>
<keyword evidence="3 4" id="KW-0663">Pyridoxal phosphate</keyword>
<name>A0A395LWW0_9BACT</name>
<dbReference type="Proteomes" id="UP000266389">
    <property type="component" value="Unassembled WGS sequence"/>
</dbReference>
<dbReference type="PROSITE" id="PS00599">
    <property type="entry name" value="AA_TRANSFER_CLASS_2"/>
    <property type="match status" value="1"/>
</dbReference>
<comment type="cofactor">
    <cofactor evidence="1 4">
        <name>pyridoxal 5'-phosphate</name>
        <dbReference type="ChEBI" id="CHEBI:597326"/>
    </cofactor>
</comment>
<evidence type="ECO:0000313" key="8">
    <source>
        <dbReference type="Proteomes" id="UP000266389"/>
    </source>
</evidence>
<dbReference type="InterPro" id="IPR050087">
    <property type="entry name" value="AON_synthase_class-II"/>
</dbReference>